<keyword evidence="4" id="KW-1185">Reference proteome</keyword>
<dbReference type="EnsemblMetazoa" id="CapteT226686">
    <property type="protein sequence ID" value="CapteP226686"/>
    <property type="gene ID" value="CapteG226686"/>
</dbReference>
<dbReference type="EMBL" id="KB308479">
    <property type="protein sequence ID" value="ELT97751.1"/>
    <property type="molecule type" value="Genomic_DNA"/>
</dbReference>
<reference evidence="2 4" key="2">
    <citation type="journal article" date="2013" name="Nature">
        <title>Insights into bilaterian evolution from three spiralian genomes.</title>
        <authorList>
            <person name="Simakov O."/>
            <person name="Marletaz F."/>
            <person name="Cho S.J."/>
            <person name="Edsinger-Gonzales E."/>
            <person name="Havlak P."/>
            <person name="Hellsten U."/>
            <person name="Kuo D.H."/>
            <person name="Larsson T."/>
            <person name="Lv J."/>
            <person name="Arendt D."/>
            <person name="Savage R."/>
            <person name="Osoegawa K."/>
            <person name="de Jong P."/>
            <person name="Grimwood J."/>
            <person name="Chapman J.A."/>
            <person name="Shapiro H."/>
            <person name="Aerts A."/>
            <person name="Otillar R.P."/>
            <person name="Terry A.Y."/>
            <person name="Boore J.L."/>
            <person name="Grigoriev I.V."/>
            <person name="Lindberg D.R."/>
            <person name="Seaver E.C."/>
            <person name="Weisblat D.A."/>
            <person name="Putnam N.H."/>
            <person name="Rokhsar D.S."/>
        </authorList>
    </citation>
    <scope>NUCLEOTIDE SEQUENCE</scope>
    <source>
        <strain evidence="2 4">I ESC-2004</strain>
    </source>
</reference>
<reference evidence="4" key="1">
    <citation type="submission" date="2012-12" db="EMBL/GenBank/DDBJ databases">
        <authorList>
            <person name="Hellsten U."/>
            <person name="Grimwood J."/>
            <person name="Chapman J.A."/>
            <person name="Shapiro H."/>
            <person name="Aerts A."/>
            <person name="Otillar R.P."/>
            <person name="Terry A.Y."/>
            <person name="Boore J.L."/>
            <person name="Simakov O."/>
            <person name="Marletaz F."/>
            <person name="Cho S.-J."/>
            <person name="Edsinger-Gonzales E."/>
            <person name="Havlak P."/>
            <person name="Kuo D.-H."/>
            <person name="Larsson T."/>
            <person name="Lv J."/>
            <person name="Arendt D."/>
            <person name="Savage R."/>
            <person name="Osoegawa K."/>
            <person name="de Jong P."/>
            <person name="Lindberg D.R."/>
            <person name="Seaver E.C."/>
            <person name="Weisblat D.A."/>
            <person name="Putnam N.H."/>
            <person name="Grigoriev I.V."/>
            <person name="Rokhsar D.S."/>
        </authorList>
    </citation>
    <scope>NUCLEOTIDE SEQUENCE</scope>
    <source>
        <strain evidence="4">I ESC-2004</strain>
    </source>
</reference>
<reference evidence="3" key="3">
    <citation type="submission" date="2015-06" db="UniProtKB">
        <authorList>
            <consortium name="EnsemblMetazoa"/>
        </authorList>
    </citation>
    <scope>IDENTIFICATION</scope>
</reference>
<evidence type="ECO:0000313" key="2">
    <source>
        <dbReference type="EMBL" id="ELT97751.1"/>
    </source>
</evidence>
<dbReference type="HOGENOM" id="CLU_308879_0_0_1"/>
<feature type="compositionally biased region" description="Low complexity" evidence="1">
    <location>
        <begin position="183"/>
        <end position="202"/>
    </location>
</feature>
<dbReference type="EMBL" id="AMQN01002120">
    <property type="status" value="NOT_ANNOTATED_CDS"/>
    <property type="molecule type" value="Genomic_DNA"/>
</dbReference>
<feature type="compositionally biased region" description="Basic and acidic residues" evidence="1">
    <location>
        <begin position="622"/>
        <end position="640"/>
    </location>
</feature>
<feature type="region of interest" description="Disordered" evidence="1">
    <location>
        <begin position="329"/>
        <end position="364"/>
    </location>
</feature>
<feature type="region of interest" description="Disordered" evidence="1">
    <location>
        <begin position="547"/>
        <end position="566"/>
    </location>
</feature>
<proteinExistence type="predicted"/>
<feature type="region of interest" description="Disordered" evidence="1">
    <location>
        <begin position="574"/>
        <end position="700"/>
    </location>
</feature>
<feature type="region of interest" description="Disordered" evidence="1">
    <location>
        <begin position="714"/>
        <end position="765"/>
    </location>
</feature>
<feature type="compositionally biased region" description="Acidic residues" evidence="1">
    <location>
        <begin position="145"/>
        <end position="158"/>
    </location>
</feature>
<dbReference type="AlphaFoldDB" id="R7U262"/>
<feature type="region of interest" description="Disordered" evidence="1">
    <location>
        <begin position="257"/>
        <end position="298"/>
    </location>
</feature>
<feature type="region of interest" description="Disordered" evidence="1">
    <location>
        <begin position="415"/>
        <end position="499"/>
    </location>
</feature>
<organism evidence="2">
    <name type="scientific">Capitella teleta</name>
    <name type="common">Polychaete worm</name>
    <dbReference type="NCBI Taxonomy" id="283909"/>
    <lineage>
        <taxon>Eukaryota</taxon>
        <taxon>Metazoa</taxon>
        <taxon>Spiralia</taxon>
        <taxon>Lophotrochozoa</taxon>
        <taxon>Annelida</taxon>
        <taxon>Polychaeta</taxon>
        <taxon>Sedentaria</taxon>
        <taxon>Scolecida</taxon>
        <taxon>Capitellidae</taxon>
        <taxon>Capitella</taxon>
    </lineage>
</organism>
<gene>
    <name evidence="2" type="ORF">CAPTEDRAFT_226686</name>
</gene>
<accession>R7U262</accession>
<protein>
    <submittedName>
        <fullName evidence="2 3">Uncharacterized protein</fullName>
    </submittedName>
</protein>
<evidence type="ECO:0000313" key="3">
    <source>
        <dbReference type="EnsemblMetazoa" id="CapteP226686"/>
    </source>
</evidence>
<feature type="region of interest" description="Disordered" evidence="1">
    <location>
        <begin position="177"/>
        <end position="225"/>
    </location>
</feature>
<feature type="region of interest" description="Disordered" evidence="1">
    <location>
        <begin position="133"/>
        <end position="158"/>
    </location>
</feature>
<feature type="compositionally biased region" description="Polar residues" evidence="1">
    <location>
        <begin position="682"/>
        <end position="700"/>
    </location>
</feature>
<dbReference type="Proteomes" id="UP000014760">
    <property type="component" value="Unassembled WGS sequence"/>
</dbReference>
<name>R7U262_CAPTE</name>
<evidence type="ECO:0000313" key="4">
    <source>
        <dbReference type="Proteomes" id="UP000014760"/>
    </source>
</evidence>
<sequence>MHLLKTLHNTRRSSEEVSISDARGRIEQLDIAFQHGCLDTEAKQRIQQLESLFRRRHLTSEQEPSGSSNRGDVYFSPQVTRRAKSLLESLQPHELSLSPRLGIRASLRRSECPEREAEQLDPNDFVRSGFGRCSSRSLGSHSETIEEENFDDRDEDGEEGVCYQTLSAVPSAAAIQPSFGCSEQPPLEQHPQAQLQPQRQQRGTSDGLAESGGKQTAIAQHAGEERGIRNLRKSVSVHGDLVQFPCRALPRRISEGNLDLSRAQPPPLPPPRKPGLIPRAASKTSLRKSSDECGSGKCRITRRSQSVVEGHSPGLRKEFEHVARQVERAQSLNSSCESPRLRRVPSDASTPQSSRRRNSVSSGYEDLSVSWNERYIGTPDVRVISNGQHHPARVICQQKSSFDSTISCLSQTADSCPRSAAQGTDNTYFVKPKSTDSPRNSLNAKHDKSPSQGEDCQFSRADTKRRARRQNSYTFKPISVPDDEDDADELNPTPTQSNCDIPIKEWLQTMFPGLETADRENLESFIMDSSERAKRLLQSRGVRIPLLQRSNSQDTKRPNDVDLKRPDFPCFWKTHARTPSDGSQEVAKLLKSPSQGDRPLQAVTPPNEDKPGIFQRMFRRSQSRERTPGPPSDNEKSPEKSRKHKNKQIEVKIKRYRSLSPRPYECPTPPLAMFSSDEDISSVPQTPEHTPQKAFESQPTISPQLESQISKLMLEPVKPRVANASTTTSRDAIGDNRKPRPISIATTGDYPQHKPPTGKGLRKSSAGAALARVYAADLPPQISISPAKPLPPKPLPAKPRTKYTREYREKRHHTLDLGGMQHENSKSQVTTLRSHSMGSRADQADIQAKTLRKQYAASKDIVISAPNPQIKGHSLPILDPAGQTPLQIGSNDSGFNQDEVSSDCLKLLTIEGKSCGATDDPIASLTRMLPTMVAHRVHLHSSLERLDAPGIRPAN</sequence>
<feature type="compositionally biased region" description="Pro residues" evidence="1">
    <location>
        <begin position="264"/>
        <end position="273"/>
    </location>
</feature>
<feature type="compositionally biased region" description="Basic and acidic residues" evidence="1">
    <location>
        <begin position="554"/>
        <end position="566"/>
    </location>
</feature>
<evidence type="ECO:0000256" key="1">
    <source>
        <dbReference type="SAM" id="MobiDB-lite"/>
    </source>
</evidence>